<proteinExistence type="predicted"/>
<dbReference type="GeneID" id="61751047"/>
<sequence length="171" mass="20241">MESIIEYLKVIVPIIIILAVILKIISWNNKYLMTHINFGKYKGKKWSEVPNDYLLWIINNHSNNEYRKRAKEEIEKNGELKVVEKNQSNESIGKIYDQDGNISTDEEMNEQLRQAIREYHNNVSSDDSHQKHLEKIKQSKNTTIIEPEGIYFKGEFIANEEVEEMEKKRKN</sequence>
<dbReference type="EMBL" id="NXIC01000003">
    <property type="protein sequence ID" value="RXI25913.1"/>
    <property type="molecule type" value="Genomic_DNA"/>
</dbReference>
<evidence type="ECO:0000313" key="2">
    <source>
        <dbReference type="EMBL" id="AXX85100.1"/>
    </source>
</evidence>
<dbReference type="Proteomes" id="UP000262029">
    <property type="component" value="Chromosome"/>
</dbReference>
<keyword evidence="1" id="KW-1133">Transmembrane helix</keyword>
<dbReference type="RefSeq" id="WP_115588282.1">
    <property type="nucleotide sequence ID" value="NZ_CP032099.1"/>
</dbReference>
<gene>
    <name evidence="2" type="ORF">ASKIR_1296</name>
    <name evidence="3" type="ORF">CP959_06330</name>
</gene>
<feature type="transmembrane region" description="Helical" evidence="1">
    <location>
        <begin position="7"/>
        <end position="27"/>
    </location>
</feature>
<keyword evidence="1" id="KW-0472">Membrane</keyword>
<organism evidence="2 4">
    <name type="scientific">Aliarcobacter skirrowii CCUG 10374</name>
    <dbReference type="NCBI Taxonomy" id="1032239"/>
    <lineage>
        <taxon>Bacteria</taxon>
        <taxon>Pseudomonadati</taxon>
        <taxon>Campylobacterota</taxon>
        <taxon>Epsilonproteobacteria</taxon>
        <taxon>Campylobacterales</taxon>
        <taxon>Arcobacteraceae</taxon>
        <taxon>Aliarcobacter</taxon>
    </lineage>
</organism>
<protein>
    <submittedName>
        <fullName evidence="2">Uncharacterized protein</fullName>
    </submittedName>
</protein>
<reference evidence="2 4" key="2">
    <citation type="submission" date="2018-08" db="EMBL/GenBank/DDBJ databases">
        <title>Complete genome of the Arcobacter skirrowii type strain LMG 6621.</title>
        <authorList>
            <person name="Miller W.G."/>
            <person name="Yee E."/>
            <person name="Bono J.L."/>
        </authorList>
    </citation>
    <scope>NUCLEOTIDE SEQUENCE [LARGE SCALE GENOMIC DNA]</scope>
    <source>
        <strain evidence="2 4">CCUG 10374</strain>
    </source>
</reference>
<dbReference type="EMBL" id="CP032099">
    <property type="protein sequence ID" value="AXX85100.1"/>
    <property type="molecule type" value="Genomic_DNA"/>
</dbReference>
<reference evidence="3 5" key="1">
    <citation type="submission" date="2017-09" db="EMBL/GenBank/DDBJ databases">
        <title>Genomics of the genus Arcobacter.</title>
        <authorList>
            <person name="Perez-Cataluna A."/>
            <person name="Figueras M.J."/>
            <person name="Salas-Masso N."/>
        </authorList>
    </citation>
    <scope>NUCLEOTIDE SEQUENCE [LARGE SCALE GENOMIC DNA]</scope>
    <source>
        <strain evidence="3 5">LMG 6621</strain>
    </source>
</reference>
<evidence type="ECO:0000256" key="1">
    <source>
        <dbReference type="SAM" id="Phobius"/>
    </source>
</evidence>
<dbReference type="Proteomes" id="UP000290580">
    <property type="component" value="Unassembled WGS sequence"/>
</dbReference>
<keyword evidence="5" id="KW-1185">Reference proteome</keyword>
<keyword evidence="1" id="KW-0812">Transmembrane</keyword>
<evidence type="ECO:0000313" key="4">
    <source>
        <dbReference type="Proteomes" id="UP000262029"/>
    </source>
</evidence>
<dbReference type="AlphaFoldDB" id="A0AAD0SM54"/>
<name>A0AAD0SM54_9BACT</name>
<evidence type="ECO:0000313" key="5">
    <source>
        <dbReference type="Proteomes" id="UP000290580"/>
    </source>
</evidence>
<evidence type="ECO:0000313" key="3">
    <source>
        <dbReference type="EMBL" id="RXI25913.1"/>
    </source>
</evidence>
<accession>A0AAD0SM54</accession>